<accession>A0A369B960</accession>
<dbReference type="PROSITE" id="PS01124">
    <property type="entry name" value="HTH_ARAC_FAMILY_2"/>
    <property type="match status" value="1"/>
</dbReference>
<dbReference type="InterPro" id="IPR050959">
    <property type="entry name" value="MarA-like"/>
</dbReference>
<dbReference type="PANTHER" id="PTHR47504:SF5">
    <property type="entry name" value="RIGHT ORIGIN-BINDING PROTEIN"/>
    <property type="match status" value="1"/>
</dbReference>
<proteinExistence type="predicted"/>
<dbReference type="InterPro" id="IPR009057">
    <property type="entry name" value="Homeodomain-like_sf"/>
</dbReference>
<dbReference type="GO" id="GO:0043565">
    <property type="term" value="F:sequence-specific DNA binding"/>
    <property type="evidence" value="ECO:0007669"/>
    <property type="project" value="InterPro"/>
</dbReference>
<dbReference type="Gene3D" id="3.20.80.10">
    <property type="entry name" value="Regulatory factor, effector binding domain"/>
    <property type="match status" value="1"/>
</dbReference>
<dbReference type="InterPro" id="IPR029441">
    <property type="entry name" value="Cass2"/>
</dbReference>
<dbReference type="InterPro" id="IPR018060">
    <property type="entry name" value="HTH_AraC"/>
</dbReference>
<evidence type="ECO:0000313" key="6">
    <source>
        <dbReference type="Proteomes" id="UP000253090"/>
    </source>
</evidence>
<dbReference type="AlphaFoldDB" id="A0A369B960"/>
<keyword evidence="2" id="KW-0238">DNA-binding</keyword>
<dbReference type="GO" id="GO:0003700">
    <property type="term" value="F:DNA-binding transcription factor activity"/>
    <property type="evidence" value="ECO:0007669"/>
    <property type="project" value="InterPro"/>
</dbReference>
<dbReference type="PANTHER" id="PTHR47504">
    <property type="entry name" value="RIGHT ORIGIN-BINDING PROTEIN"/>
    <property type="match status" value="1"/>
</dbReference>
<organism evidence="5 6">
    <name type="scientific">Fontibacillus phaseoli</name>
    <dbReference type="NCBI Taxonomy" id="1416533"/>
    <lineage>
        <taxon>Bacteria</taxon>
        <taxon>Bacillati</taxon>
        <taxon>Bacillota</taxon>
        <taxon>Bacilli</taxon>
        <taxon>Bacillales</taxon>
        <taxon>Paenibacillaceae</taxon>
        <taxon>Fontibacillus</taxon>
    </lineage>
</organism>
<evidence type="ECO:0000313" key="5">
    <source>
        <dbReference type="EMBL" id="RCX18069.1"/>
    </source>
</evidence>
<dbReference type="Gene3D" id="1.10.10.60">
    <property type="entry name" value="Homeodomain-like"/>
    <property type="match status" value="2"/>
</dbReference>
<protein>
    <submittedName>
        <fullName evidence="5">AraC family transcriptional regulator</fullName>
    </submittedName>
</protein>
<dbReference type="Proteomes" id="UP000253090">
    <property type="component" value="Unassembled WGS sequence"/>
</dbReference>
<dbReference type="PROSITE" id="PS00041">
    <property type="entry name" value="HTH_ARAC_FAMILY_1"/>
    <property type="match status" value="1"/>
</dbReference>
<sequence length="292" mass="33382">METLRLLRDAINYIEAHLQTEVVIDDVAKAALSSKYHFQRMFHALTGFTVTEYIRNRRLTLAAEELSGCCKVIDTALKYGYDSPEVFTKAFTRLHGVSPSAARKKDVKLKSFPPLSFQIQIRGVREMNYRIAEEKGCTVIGKEVIVHSDPQDEVPRFVEQIWRDGTHDAINEAAGREAGSLLFGYHYDFGEDGGKRYLMGCELAGDREVPYGLTVLELPQQTYAVFEGYEAITEDIEIGTGILDVWRRIYAEWFPSAHFEQVEGPCIEKYNWLDEQQVDSKSEVWIPIRRKG</sequence>
<dbReference type="InterPro" id="IPR011256">
    <property type="entry name" value="Reg_factor_effector_dom_sf"/>
</dbReference>
<dbReference type="InterPro" id="IPR010499">
    <property type="entry name" value="AraC_E-bd"/>
</dbReference>
<dbReference type="SUPFAM" id="SSF55136">
    <property type="entry name" value="Probable bacterial effector-binding domain"/>
    <property type="match status" value="1"/>
</dbReference>
<keyword evidence="3" id="KW-0804">Transcription</keyword>
<dbReference type="SUPFAM" id="SSF46689">
    <property type="entry name" value="Homeodomain-like"/>
    <property type="match status" value="2"/>
</dbReference>
<gene>
    <name evidence="5" type="ORF">DFP94_10722</name>
</gene>
<keyword evidence="1" id="KW-0805">Transcription regulation</keyword>
<name>A0A369B960_9BACL</name>
<comment type="caution">
    <text evidence="5">The sequence shown here is derived from an EMBL/GenBank/DDBJ whole genome shotgun (WGS) entry which is preliminary data.</text>
</comment>
<dbReference type="RefSeq" id="WP_114497588.1">
    <property type="nucleotide sequence ID" value="NZ_QPJW01000007.1"/>
</dbReference>
<dbReference type="InterPro" id="IPR018062">
    <property type="entry name" value="HTH_AraC-typ_CS"/>
</dbReference>
<dbReference type="OrthoDB" id="9801123at2"/>
<dbReference type="EMBL" id="QPJW01000007">
    <property type="protein sequence ID" value="RCX18069.1"/>
    <property type="molecule type" value="Genomic_DNA"/>
</dbReference>
<dbReference type="SMART" id="SM00342">
    <property type="entry name" value="HTH_ARAC"/>
    <property type="match status" value="1"/>
</dbReference>
<evidence type="ECO:0000259" key="4">
    <source>
        <dbReference type="PROSITE" id="PS01124"/>
    </source>
</evidence>
<evidence type="ECO:0000256" key="3">
    <source>
        <dbReference type="ARBA" id="ARBA00023163"/>
    </source>
</evidence>
<keyword evidence="6" id="KW-1185">Reference proteome</keyword>
<feature type="domain" description="HTH araC/xylS-type" evidence="4">
    <location>
        <begin position="8"/>
        <end position="105"/>
    </location>
</feature>
<dbReference type="Pfam" id="PF12833">
    <property type="entry name" value="HTH_18"/>
    <property type="match status" value="1"/>
</dbReference>
<reference evidence="5 6" key="1">
    <citation type="submission" date="2018-07" db="EMBL/GenBank/DDBJ databases">
        <title>Genomic Encyclopedia of Type Strains, Phase III (KMG-III): the genomes of soil and plant-associated and newly described type strains.</title>
        <authorList>
            <person name="Whitman W."/>
        </authorList>
    </citation>
    <scope>NUCLEOTIDE SEQUENCE [LARGE SCALE GENOMIC DNA]</scope>
    <source>
        <strain evidence="5 6">CECT 8333</strain>
    </source>
</reference>
<dbReference type="SMART" id="SM00871">
    <property type="entry name" value="AraC_E_bind"/>
    <property type="match status" value="1"/>
</dbReference>
<evidence type="ECO:0000256" key="2">
    <source>
        <dbReference type="ARBA" id="ARBA00023125"/>
    </source>
</evidence>
<dbReference type="Pfam" id="PF14526">
    <property type="entry name" value="Cass2"/>
    <property type="match status" value="1"/>
</dbReference>
<evidence type="ECO:0000256" key="1">
    <source>
        <dbReference type="ARBA" id="ARBA00023015"/>
    </source>
</evidence>